<proteinExistence type="predicted"/>
<keyword evidence="3" id="KW-1185">Reference proteome</keyword>
<evidence type="ECO:0000313" key="2">
    <source>
        <dbReference type="EMBL" id="QQR40058.1"/>
    </source>
</evidence>
<dbReference type="Proteomes" id="UP000595857">
    <property type="component" value="Chromosome"/>
</dbReference>
<sequence>MSQRYRPPIALMLFQLGLWGSVVLIVGWFVLTPMLHDKAPRNEVIPPSAAPAAATE</sequence>
<organism evidence="2 3">
    <name type="scientific">Devosia rhizoryzae</name>
    <dbReference type="NCBI Taxonomy" id="2774137"/>
    <lineage>
        <taxon>Bacteria</taxon>
        <taxon>Pseudomonadati</taxon>
        <taxon>Pseudomonadota</taxon>
        <taxon>Alphaproteobacteria</taxon>
        <taxon>Hyphomicrobiales</taxon>
        <taxon>Devosiaceae</taxon>
        <taxon>Devosia</taxon>
    </lineage>
</organism>
<dbReference type="EMBL" id="CP068046">
    <property type="protein sequence ID" value="QQR40058.1"/>
    <property type="molecule type" value="Genomic_DNA"/>
</dbReference>
<name>A0ABX7C763_9HYPH</name>
<dbReference type="RefSeq" id="WP_201635057.1">
    <property type="nucleotide sequence ID" value="NZ_CP068046.1"/>
</dbReference>
<protein>
    <submittedName>
        <fullName evidence="2">Uncharacterized protein</fullName>
    </submittedName>
</protein>
<evidence type="ECO:0000256" key="1">
    <source>
        <dbReference type="SAM" id="Phobius"/>
    </source>
</evidence>
<feature type="transmembrane region" description="Helical" evidence="1">
    <location>
        <begin position="12"/>
        <end position="31"/>
    </location>
</feature>
<keyword evidence="1" id="KW-0472">Membrane</keyword>
<keyword evidence="1" id="KW-0812">Transmembrane</keyword>
<gene>
    <name evidence="2" type="ORF">JI748_03305</name>
</gene>
<accession>A0ABX7C763</accession>
<evidence type="ECO:0000313" key="3">
    <source>
        <dbReference type="Proteomes" id="UP000595857"/>
    </source>
</evidence>
<reference evidence="2 3" key="1">
    <citation type="submission" date="2021-01" db="EMBL/GenBank/DDBJ databases">
        <title>Genome seq and assembly of Devosia sp. LEGU1.</title>
        <authorList>
            <person name="Chhetri G."/>
        </authorList>
    </citation>
    <scope>NUCLEOTIDE SEQUENCE [LARGE SCALE GENOMIC DNA]</scope>
    <source>
        <strain evidence="2 3">LEGU1</strain>
    </source>
</reference>
<keyword evidence="1" id="KW-1133">Transmembrane helix</keyword>